<dbReference type="PANTHER" id="PTHR24014:SF6">
    <property type="entry name" value="PENTATRICOPEPTIDE REPEAT-CONTAINING PROTEIN 1, MITOCHONDRIAL"/>
    <property type="match status" value="1"/>
</dbReference>
<keyword evidence="1" id="KW-0677">Repeat</keyword>
<evidence type="ECO:0000256" key="2">
    <source>
        <dbReference type="PROSITE-ProRule" id="PRU00708"/>
    </source>
</evidence>
<dbReference type="GO" id="GO:0005759">
    <property type="term" value="C:mitochondrial matrix"/>
    <property type="evidence" value="ECO:0007669"/>
    <property type="project" value="TreeGrafter"/>
</dbReference>
<organism evidence="4 5">
    <name type="scientific">Daphnia galeata</name>
    <dbReference type="NCBI Taxonomy" id="27404"/>
    <lineage>
        <taxon>Eukaryota</taxon>
        <taxon>Metazoa</taxon>
        <taxon>Ecdysozoa</taxon>
        <taxon>Arthropoda</taxon>
        <taxon>Crustacea</taxon>
        <taxon>Branchiopoda</taxon>
        <taxon>Diplostraca</taxon>
        <taxon>Cladocera</taxon>
        <taxon>Anomopoda</taxon>
        <taxon>Daphniidae</taxon>
        <taxon>Daphnia</taxon>
    </lineage>
</organism>
<dbReference type="AlphaFoldDB" id="A0A8J2RK08"/>
<dbReference type="InterPro" id="IPR011990">
    <property type="entry name" value="TPR-like_helical_dom_sf"/>
</dbReference>
<proteinExistence type="predicted"/>
<keyword evidence="5" id="KW-1185">Reference proteome</keyword>
<dbReference type="NCBIfam" id="TIGR00756">
    <property type="entry name" value="PPR"/>
    <property type="match status" value="2"/>
</dbReference>
<feature type="repeat" description="PPR" evidence="2">
    <location>
        <begin position="210"/>
        <end position="244"/>
    </location>
</feature>
<reference evidence="4" key="1">
    <citation type="submission" date="2021-11" db="EMBL/GenBank/DDBJ databases">
        <authorList>
            <person name="Schell T."/>
        </authorList>
    </citation>
    <scope>NUCLEOTIDE SEQUENCE</scope>
    <source>
        <strain evidence="4">M5</strain>
    </source>
</reference>
<dbReference type="Pfam" id="PF17177">
    <property type="entry name" value="PPR_long"/>
    <property type="match status" value="1"/>
</dbReference>
<dbReference type="InterPro" id="IPR002885">
    <property type="entry name" value="PPR_rpt"/>
</dbReference>
<gene>
    <name evidence="4" type="ORF">DGAL_LOCUS3562</name>
</gene>
<feature type="repeat" description="PPR" evidence="2">
    <location>
        <begin position="136"/>
        <end position="170"/>
    </location>
</feature>
<evidence type="ECO:0000259" key="3">
    <source>
        <dbReference type="Pfam" id="PF17177"/>
    </source>
</evidence>
<dbReference type="PROSITE" id="PS51375">
    <property type="entry name" value="PPR"/>
    <property type="match status" value="2"/>
</dbReference>
<evidence type="ECO:0000313" key="4">
    <source>
        <dbReference type="EMBL" id="CAH0101234.1"/>
    </source>
</evidence>
<feature type="domain" description="PROP1-like PPR" evidence="3">
    <location>
        <begin position="132"/>
        <end position="300"/>
    </location>
</feature>
<evidence type="ECO:0000313" key="5">
    <source>
        <dbReference type="Proteomes" id="UP000789390"/>
    </source>
</evidence>
<dbReference type="Proteomes" id="UP000789390">
    <property type="component" value="Unassembled WGS sequence"/>
</dbReference>
<dbReference type="PANTHER" id="PTHR24014">
    <property type="entry name" value="2-OXOGLUTARATE AND IRON-DEPENDENT OXYGENASE DOMAIN-CONTAINING PROTEIN 2"/>
    <property type="match status" value="1"/>
</dbReference>
<dbReference type="InterPro" id="IPR033443">
    <property type="entry name" value="PROP1-like_PPR_dom"/>
</dbReference>
<evidence type="ECO:0000256" key="1">
    <source>
        <dbReference type="ARBA" id="ARBA00022737"/>
    </source>
</evidence>
<dbReference type="GO" id="GO:0042780">
    <property type="term" value="P:tRNA 3'-end processing"/>
    <property type="evidence" value="ECO:0007669"/>
    <property type="project" value="TreeGrafter"/>
</dbReference>
<dbReference type="EMBL" id="CAKKLH010000055">
    <property type="protein sequence ID" value="CAH0101234.1"/>
    <property type="molecule type" value="Genomic_DNA"/>
</dbReference>
<sequence>MAMRYSFLFGVSRILTRQTYNICLKQNATTAIFPVYLKKKEVLKKLPIEQDDPDVFGTLSSRVNLGSHKFDSMTNHELSVDEGDVQEEKYLSFQPADRKNVEEFELEIKQLIDDKKLKDALFRLEVTMKEDKVKPSREIFSMLIGACGRAGYTKKAFSLFNVMKKRGHYPAQSHFTALFNSCANSPWKNDGLQRATMLRQQLIDRNTVLNRAQYHAMIKAFGHCGDIRTALQILDDMASNQVSITTDSFNFLLHACISLPEDGFTRAVLVWRRLRNMRVTPSIYSYNLILRAARDCGSKDLNGKHRPIESVLLLEEKTYSRTNNPLDPAILTTSELATVTNQLTVYPNLLAEKIHSNNVMALKDLERPENRLALLGGIEGFLAEMSKDYVKPDIKTFSLLLETIASNPSEEKKLMEQMKACNIIPDVAFLNMFIKKRQFRQDYSRAQEVLNYFQEYQLFPDVMTFGVLATGCGSLKEANALMEDMDNAGFRLNIEIFGSLLKNAIFHKKCYYIMQLLNRAAEINLALDEKAIKILDKFKRETKEAMGKHDRGLKVPGFYGNERFRESFKVFCLGYKTHLEKLEVALDPHPWQQYRYPLAKKDKPDPSHLFNNIKNVQKEK</sequence>
<dbReference type="OrthoDB" id="185373at2759"/>
<comment type="caution">
    <text evidence="4">The sequence shown here is derived from an EMBL/GenBank/DDBJ whole genome shotgun (WGS) entry which is preliminary data.</text>
</comment>
<dbReference type="Gene3D" id="1.25.40.10">
    <property type="entry name" value="Tetratricopeptide repeat domain"/>
    <property type="match status" value="2"/>
</dbReference>
<dbReference type="GO" id="GO:0000049">
    <property type="term" value="F:tRNA binding"/>
    <property type="evidence" value="ECO:0007669"/>
    <property type="project" value="TreeGrafter"/>
</dbReference>
<name>A0A8J2RK08_9CRUS</name>
<accession>A0A8J2RK08</accession>
<protein>
    <recommendedName>
        <fullName evidence="3">PROP1-like PPR domain-containing protein</fullName>
    </recommendedName>
</protein>